<keyword evidence="3" id="KW-1185">Reference proteome</keyword>
<gene>
    <name evidence="2" type="ORF">KUTeg_011647</name>
</gene>
<evidence type="ECO:0000256" key="1">
    <source>
        <dbReference type="SAM" id="MobiDB-lite"/>
    </source>
</evidence>
<dbReference type="Proteomes" id="UP001217089">
    <property type="component" value="Unassembled WGS sequence"/>
</dbReference>
<evidence type="ECO:0000313" key="2">
    <source>
        <dbReference type="EMBL" id="KAJ8309782.1"/>
    </source>
</evidence>
<feature type="compositionally biased region" description="Basic and acidic residues" evidence="1">
    <location>
        <begin position="193"/>
        <end position="202"/>
    </location>
</feature>
<feature type="region of interest" description="Disordered" evidence="1">
    <location>
        <begin position="148"/>
        <end position="211"/>
    </location>
</feature>
<organism evidence="2 3">
    <name type="scientific">Tegillarca granosa</name>
    <name type="common">Malaysian cockle</name>
    <name type="synonym">Anadara granosa</name>
    <dbReference type="NCBI Taxonomy" id="220873"/>
    <lineage>
        <taxon>Eukaryota</taxon>
        <taxon>Metazoa</taxon>
        <taxon>Spiralia</taxon>
        <taxon>Lophotrochozoa</taxon>
        <taxon>Mollusca</taxon>
        <taxon>Bivalvia</taxon>
        <taxon>Autobranchia</taxon>
        <taxon>Pteriomorphia</taxon>
        <taxon>Arcoida</taxon>
        <taxon>Arcoidea</taxon>
        <taxon>Arcidae</taxon>
        <taxon>Tegillarca</taxon>
    </lineage>
</organism>
<reference evidence="2 3" key="1">
    <citation type="submission" date="2022-12" db="EMBL/GenBank/DDBJ databases">
        <title>Chromosome-level genome of Tegillarca granosa.</title>
        <authorList>
            <person name="Kim J."/>
        </authorList>
    </citation>
    <scope>NUCLEOTIDE SEQUENCE [LARGE SCALE GENOMIC DNA]</scope>
    <source>
        <strain evidence="2">Teg-2019</strain>
        <tissue evidence="2">Adductor muscle</tissue>
    </source>
</reference>
<name>A0ABQ9F0K4_TEGGR</name>
<protein>
    <submittedName>
        <fullName evidence="2">Uncharacterized protein</fullName>
    </submittedName>
</protein>
<evidence type="ECO:0000313" key="3">
    <source>
        <dbReference type="Proteomes" id="UP001217089"/>
    </source>
</evidence>
<proteinExistence type="predicted"/>
<sequence length="211" mass="23373">MNLKDSVTSLRQQYSSARIVLNRDRGRRGARTRGGHNRPKTKRAMYLRWGAESESDSELSEELLSENEESLIKSLRTNEDNKTEGSDLIDDVVNNSKSSKYDLVNISGLTGILENLEVYQDLDLLLSPVYQIDTPWLTDVIGDVLHVGDDHQPSTKEDTTPSTTGNHQALGKDDHQPAAKDDTLLSATGDHQPVAKDDHQSSVEDDTLSST</sequence>
<dbReference type="EMBL" id="JARBDR010000640">
    <property type="protein sequence ID" value="KAJ8309782.1"/>
    <property type="molecule type" value="Genomic_DNA"/>
</dbReference>
<feature type="compositionally biased region" description="Basic and acidic residues" evidence="1">
    <location>
        <begin position="148"/>
        <end position="159"/>
    </location>
</feature>
<comment type="caution">
    <text evidence="2">The sequence shown here is derived from an EMBL/GenBank/DDBJ whole genome shotgun (WGS) entry which is preliminary data.</text>
</comment>
<feature type="compositionally biased region" description="Basic and acidic residues" evidence="1">
    <location>
        <begin position="170"/>
        <end position="183"/>
    </location>
</feature>
<accession>A0ABQ9F0K4</accession>